<evidence type="ECO:0000313" key="1">
    <source>
        <dbReference type="EMBL" id="MDZ5084415.1"/>
    </source>
</evidence>
<evidence type="ECO:0000313" key="2">
    <source>
        <dbReference type="Proteomes" id="UP001289645"/>
    </source>
</evidence>
<name>A0ACC6MC10_MYCPF</name>
<reference evidence="1 2" key="1">
    <citation type="journal article" date="2021" name="Chemosphere">
        <title>Bioballs carrying a syntrophic Rhodococcus and Mycolicibacterium consortium for simultaneous sorption and biodegradation of fuel oil in contaminated freshwater.</title>
        <authorList>
            <person name="Naloka K."/>
            <person name="Polrit D."/>
            <person name="Muangchinda C."/>
            <person name="Thoetkiattikul H."/>
            <person name="Pinyakong O."/>
        </authorList>
    </citation>
    <scope>NUCLEOTIDE SEQUENCE [LARGE SCALE GENOMIC DNA]</scope>
    <source>
        <strain evidence="1 2">J101</strain>
    </source>
</reference>
<keyword evidence="2" id="KW-1185">Reference proteome</keyword>
<organism evidence="1 2">
    <name type="scientific">Mycolicibacterium parafortuitum</name>
    <name type="common">Mycobacterium parafortuitum</name>
    <dbReference type="NCBI Taxonomy" id="39692"/>
    <lineage>
        <taxon>Bacteria</taxon>
        <taxon>Bacillati</taxon>
        <taxon>Actinomycetota</taxon>
        <taxon>Actinomycetes</taxon>
        <taxon>Mycobacteriales</taxon>
        <taxon>Mycobacteriaceae</taxon>
        <taxon>Mycolicibacterium</taxon>
    </lineage>
</organism>
<sequence>MSPLTVGTSGHTIVWWRDSPPGDHHPDCHDPATGFEADHIGDDIMARTIQFTEYGGPEVLRVVDAPVPSAKAGQVQVAVRAAGVNPVDSKIMQGFMREVMPLTLPAGLGSDLAGVVEQVGADVTTFHVGDHVMGSSLSPAMSEYALADAANLIVKPAELSWEVAGSVAGAGGTAWSVLDRLQIRGGETLLVHAAAGGVGTFAVQLAVARGARVIGTASERNFDYLQSIGAEPVRYGDGLVERVRALAPLGVDAVLDASGRGEIPLSIELAGGPERVLTLVAFDAADKGIQVFAGGTGDERGPALREIVSLIQQGSLTVPIWQTFPLEETAAALQASNAGHLRGKIVVVP</sequence>
<accession>A0ACC6MC10</accession>
<dbReference type="Proteomes" id="UP001289645">
    <property type="component" value="Unassembled WGS sequence"/>
</dbReference>
<dbReference type="EMBL" id="JAOXLN010000002">
    <property type="protein sequence ID" value="MDZ5084415.1"/>
    <property type="molecule type" value="Genomic_DNA"/>
</dbReference>
<comment type="caution">
    <text evidence="1">The sequence shown here is derived from an EMBL/GenBank/DDBJ whole genome shotgun (WGS) entry which is preliminary data.</text>
</comment>
<gene>
    <name evidence="1" type="ORF">OHX15_03360</name>
</gene>
<proteinExistence type="predicted"/>
<protein>
    <submittedName>
        <fullName evidence="1">NADP-dependent oxidoreductase</fullName>
    </submittedName>
</protein>